<name>A0ABQ1JKW9_9FLAO</name>
<evidence type="ECO:0000256" key="2">
    <source>
        <dbReference type="SAM" id="SignalP"/>
    </source>
</evidence>
<accession>A0ABQ1JKW9</accession>
<sequence>MKQKYIYSLIACALFSVFASAQTAEKNKPFTKQNDTTVIEGLNIYPNPTSADRVYISSKNNTLSKDVEIYDVLGKKILQTTISGKELSISNIPAGVYIIKIKEGEATATRKLIIK</sequence>
<proteinExistence type="predicted"/>
<evidence type="ECO:0000313" key="5">
    <source>
        <dbReference type="Proteomes" id="UP000615760"/>
    </source>
</evidence>
<feature type="signal peptide" evidence="2">
    <location>
        <begin position="1"/>
        <end position="21"/>
    </location>
</feature>
<dbReference type="InterPro" id="IPR026444">
    <property type="entry name" value="Secre_tail"/>
</dbReference>
<dbReference type="NCBIfam" id="TIGR04183">
    <property type="entry name" value="Por_Secre_tail"/>
    <property type="match status" value="1"/>
</dbReference>
<comment type="caution">
    <text evidence="4">The sequence shown here is derived from an EMBL/GenBank/DDBJ whole genome shotgun (WGS) entry which is preliminary data.</text>
</comment>
<gene>
    <name evidence="4" type="ORF">GCM10007424_06620</name>
</gene>
<dbReference type="Proteomes" id="UP000615760">
    <property type="component" value="Unassembled WGS sequence"/>
</dbReference>
<organism evidence="4 5">
    <name type="scientific">Flavobacterium suaedae</name>
    <dbReference type="NCBI Taxonomy" id="1767027"/>
    <lineage>
        <taxon>Bacteria</taxon>
        <taxon>Pseudomonadati</taxon>
        <taxon>Bacteroidota</taxon>
        <taxon>Flavobacteriia</taxon>
        <taxon>Flavobacteriales</taxon>
        <taxon>Flavobacteriaceae</taxon>
        <taxon>Flavobacterium</taxon>
    </lineage>
</organism>
<feature type="domain" description="Secretion system C-terminal sorting" evidence="3">
    <location>
        <begin position="44"/>
        <end position="114"/>
    </location>
</feature>
<protein>
    <submittedName>
        <fullName evidence="4">T9SS C-terminal target domain-containing protein</fullName>
    </submittedName>
</protein>
<dbReference type="Pfam" id="PF18962">
    <property type="entry name" value="Por_Secre_tail"/>
    <property type="match status" value="1"/>
</dbReference>
<evidence type="ECO:0000259" key="3">
    <source>
        <dbReference type="Pfam" id="PF18962"/>
    </source>
</evidence>
<feature type="chain" id="PRO_5046927558" evidence="2">
    <location>
        <begin position="22"/>
        <end position="115"/>
    </location>
</feature>
<dbReference type="EMBL" id="BMJE01000002">
    <property type="protein sequence ID" value="GGB69324.1"/>
    <property type="molecule type" value="Genomic_DNA"/>
</dbReference>
<reference evidence="5" key="1">
    <citation type="journal article" date="2019" name="Int. J. Syst. Evol. Microbiol.">
        <title>The Global Catalogue of Microorganisms (GCM) 10K type strain sequencing project: providing services to taxonomists for standard genome sequencing and annotation.</title>
        <authorList>
            <consortium name="The Broad Institute Genomics Platform"/>
            <consortium name="The Broad Institute Genome Sequencing Center for Infectious Disease"/>
            <person name="Wu L."/>
            <person name="Ma J."/>
        </authorList>
    </citation>
    <scope>NUCLEOTIDE SEQUENCE [LARGE SCALE GENOMIC DNA]</scope>
    <source>
        <strain evidence="5">CGMCC 1.15461</strain>
    </source>
</reference>
<keyword evidence="5" id="KW-1185">Reference proteome</keyword>
<dbReference type="RefSeq" id="WP_188619830.1">
    <property type="nucleotide sequence ID" value="NZ_BMJE01000002.1"/>
</dbReference>
<evidence type="ECO:0000256" key="1">
    <source>
        <dbReference type="ARBA" id="ARBA00022729"/>
    </source>
</evidence>
<keyword evidence="1 2" id="KW-0732">Signal</keyword>
<evidence type="ECO:0000313" key="4">
    <source>
        <dbReference type="EMBL" id="GGB69324.1"/>
    </source>
</evidence>